<dbReference type="InterPro" id="IPR016211">
    <property type="entry name" value="Glu/Phe/Leu/Val/Trp_DH_bac/arc"/>
</dbReference>
<evidence type="ECO:0000256" key="2">
    <source>
        <dbReference type="ARBA" id="ARBA00023002"/>
    </source>
</evidence>
<dbReference type="RefSeq" id="WP_141790684.1">
    <property type="nucleotide sequence ID" value="NZ_BAAAKX010000011.1"/>
</dbReference>
<keyword evidence="2 6" id="KW-0560">Oxidoreductase</keyword>
<evidence type="ECO:0000256" key="4">
    <source>
        <dbReference type="PIRSR" id="PIRSR000188-1"/>
    </source>
</evidence>
<proteinExistence type="inferred from homology"/>
<evidence type="ECO:0000256" key="5">
    <source>
        <dbReference type="PIRSR" id="PIRSR000188-2"/>
    </source>
</evidence>
<protein>
    <submittedName>
        <fullName evidence="8">Valine dehydrogenase (NAD+)</fullName>
    </submittedName>
</protein>
<dbReference type="AlphaFoldDB" id="A0A542Z852"/>
<dbReference type="PANTHER" id="PTHR42722">
    <property type="entry name" value="LEUCINE DEHYDROGENASE"/>
    <property type="match status" value="1"/>
</dbReference>
<dbReference type="Pfam" id="PF02812">
    <property type="entry name" value="ELFV_dehydrog_N"/>
    <property type="match status" value="1"/>
</dbReference>
<organism evidence="8 9">
    <name type="scientific">Oryzihumus leptocrescens</name>
    <dbReference type="NCBI Taxonomy" id="297536"/>
    <lineage>
        <taxon>Bacteria</taxon>
        <taxon>Bacillati</taxon>
        <taxon>Actinomycetota</taxon>
        <taxon>Actinomycetes</taxon>
        <taxon>Micrococcales</taxon>
        <taxon>Intrasporangiaceae</taxon>
        <taxon>Oryzihumus</taxon>
    </lineage>
</organism>
<dbReference type="FunFam" id="3.40.50.10860:FF:000010">
    <property type="entry name" value="Leucine dehydrogenase"/>
    <property type="match status" value="1"/>
</dbReference>
<dbReference type="PRINTS" id="PR00082">
    <property type="entry name" value="GLFDHDRGNASE"/>
</dbReference>
<evidence type="ECO:0000259" key="7">
    <source>
        <dbReference type="SMART" id="SM00839"/>
    </source>
</evidence>
<dbReference type="GO" id="GO:0016639">
    <property type="term" value="F:oxidoreductase activity, acting on the CH-NH2 group of donors, NAD or NADP as acceptor"/>
    <property type="evidence" value="ECO:0007669"/>
    <property type="project" value="InterPro"/>
</dbReference>
<dbReference type="GO" id="GO:0006520">
    <property type="term" value="P:amino acid metabolic process"/>
    <property type="evidence" value="ECO:0007669"/>
    <property type="project" value="InterPro"/>
</dbReference>
<dbReference type="Proteomes" id="UP000319514">
    <property type="component" value="Unassembled WGS sequence"/>
</dbReference>
<feature type="binding site" evidence="5">
    <location>
        <begin position="186"/>
        <end position="191"/>
    </location>
    <ligand>
        <name>NAD(+)</name>
        <dbReference type="ChEBI" id="CHEBI:57540"/>
    </ligand>
</feature>
<dbReference type="Gene3D" id="3.40.50.720">
    <property type="entry name" value="NAD(P)-binding Rossmann-like Domain"/>
    <property type="match status" value="1"/>
</dbReference>
<evidence type="ECO:0000313" key="9">
    <source>
        <dbReference type="Proteomes" id="UP000319514"/>
    </source>
</evidence>
<dbReference type="InterPro" id="IPR006097">
    <property type="entry name" value="Glu/Leu/Phe/Val/Trp_DH_dimer"/>
</dbReference>
<evidence type="ECO:0000256" key="3">
    <source>
        <dbReference type="ARBA" id="ARBA00023027"/>
    </source>
</evidence>
<dbReference type="PROSITE" id="PS00074">
    <property type="entry name" value="GLFV_DEHYDROGENASE"/>
    <property type="match status" value="1"/>
</dbReference>
<evidence type="ECO:0000313" key="8">
    <source>
        <dbReference type="EMBL" id="TQL56498.1"/>
    </source>
</evidence>
<dbReference type="PANTHER" id="PTHR42722:SF1">
    <property type="entry name" value="VALINE DEHYDROGENASE"/>
    <property type="match status" value="1"/>
</dbReference>
<feature type="active site" description="Proton donor/acceptor" evidence="4">
    <location>
        <position position="86"/>
    </location>
</feature>
<comment type="similarity">
    <text evidence="1 6">Belongs to the Glu/Leu/Phe/Val dehydrogenases family.</text>
</comment>
<dbReference type="InterPro" id="IPR036291">
    <property type="entry name" value="NAD(P)-bd_dom_sf"/>
</dbReference>
<keyword evidence="3 5" id="KW-0520">NAD</keyword>
<keyword evidence="5" id="KW-0547">Nucleotide-binding</keyword>
<evidence type="ECO:0000256" key="6">
    <source>
        <dbReference type="RuleBase" id="RU004417"/>
    </source>
</evidence>
<dbReference type="Gene3D" id="3.40.50.10860">
    <property type="entry name" value="Leucine Dehydrogenase, chain A, domain 1"/>
    <property type="match status" value="1"/>
</dbReference>
<keyword evidence="9" id="KW-1185">Reference proteome</keyword>
<accession>A0A542Z852</accession>
<dbReference type="InterPro" id="IPR006096">
    <property type="entry name" value="Glu/Leu/Phe/Val/Trp_DH_C"/>
</dbReference>
<dbReference type="GO" id="GO:0000166">
    <property type="term" value="F:nucleotide binding"/>
    <property type="evidence" value="ECO:0007669"/>
    <property type="project" value="UniProtKB-KW"/>
</dbReference>
<dbReference type="PIRSF" id="PIRSF000188">
    <property type="entry name" value="Phe_leu_dh"/>
    <property type="match status" value="1"/>
</dbReference>
<comment type="caution">
    <text evidence="8">The sequence shown here is derived from an EMBL/GenBank/DDBJ whole genome shotgun (WGS) entry which is preliminary data.</text>
</comment>
<dbReference type="SUPFAM" id="SSF51735">
    <property type="entry name" value="NAD(P)-binding Rossmann-fold domains"/>
    <property type="match status" value="1"/>
</dbReference>
<dbReference type="SMART" id="SM00839">
    <property type="entry name" value="ELFV_dehydrog"/>
    <property type="match status" value="1"/>
</dbReference>
<dbReference type="EMBL" id="VFOQ01000003">
    <property type="protein sequence ID" value="TQL56498.1"/>
    <property type="molecule type" value="Genomic_DNA"/>
</dbReference>
<gene>
    <name evidence="8" type="ORF">FB474_4115</name>
</gene>
<name>A0A542Z852_9MICO</name>
<dbReference type="InterPro" id="IPR033524">
    <property type="entry name" value="Glu/Leu/Phe/Val_DH_AS"/>
</dbReference>
<dbReference type="OrthoDB" id="9803297at2"/>
<dbReference type="SUPFAM" id="SSF53223">
    <property type="entry name" value="Aminoacid dehydrogenase-like, N-terminal domain"/>
    <property type="match status" value="1"/>
</dbReference>
<dbReference type="CDD" id="cd01075">
    <property type="entry name" value="NAD_bind_Leu_Phe_Val_DH"/>
    <property type="match status" value="1"/>
</dbReference>
<sequence>MTASPVVPPSPDHAEDRHEQVVFCHDKATGLRAIIGIYSTALGPALGGTRFYPYASEEDALADVLRLSRGMAYKNAVAGLDLGGGKAVIIGDPAKDKTEALLRAYGRFVESLGGRYVTACDVGTYVADMDVVGKETRFATGRSEANGGAGDSSVLTAWGVFQGMRASAQHVWGTPSLHGRTVGVAGVGKVGRILTGHLLEDGAHVVSTDVNPAALEALRVLHPQVDVVDDVESLVRSDIDIYAPCALGGALDDLTVDVLSAQIVCGAANNQLVTEGPGGSADRMLKRGITYAPDFLVNAGGVIQVSDELHGFNFERAKQRATGIFEATASVLRMAEQEGTSPAVAADRIAERRMATVGNPSRIWLPSGR</sequence>
<evidence type="ECO:0000256" key="1">
    <source>
        <dbReference type="ARBA" id="ARBA00006382"/>
    </source>
</evidence>
<dbReference type="InterPro" id="IPR006095">
    <property type="entry name" value="Glu/Leu/Phe/Val/Trp_DH"/>
</dbReference>
<dbReference type="Pfam" id="PF00208">
    <property type="entry name" value="ELFV_dehydrog"/>
    <property type="match status" value="1"/>
</dbReference>
<reference evidence="8 9" key="1">
    <citation type="submission" date="2019-06" db="EMBL/GenBank/DDBJ databases">
        <title>Sequencing the genomes of 1000 actinobacteria strains.</title>
        <authorList>
            <person name="Klenk H.-P."/>
        </authorList>
    </citation>
    <scope>NUCLEOTIDE SEQUENCE [LARGE SCALE GENOMIC DNA]</scope>
    <source>
        <strain evidence="8 9">DSM 18082</strain>
    </source>
</reference>
<dbReference type="InterPro" id="IPR046346">
    <property type="entry name" value="Aminoacid_DH-like_N_sf"/>
</dbReference>
<feature type="domain" description="Glutamate/phenylalanine/leucine/valine/L-tryptophan dehydrogenase C-terminal" evidence="7">
    <location>
        <begin position="150"/>
        <end position="362"/>
    </location>
</feature>